<feature type="domain" description="Chorismate-utilising enzyme C-terminal" evidence="1">
    <location>
        <begin position="228"/>
        <end position="480"/>
    </location>
</feature>
<keyword evidence="3" id="KW-0808">Transferase</keyword>
<gene>
    <name evidence="3" type="primary">pabB</name>
    <name evidence="3" type="ORF">Pan189_38070</name>
</gene>
<proteinExistence type="predicted"/>
<evidence type="ECO:0000313" key="3">
    <source>
        <dbReference type="EMBL" id="QDT39400.1"/>
    </source>
</evidence>
<name>A0A517R6A4_9PLAN</name>
<dbReference type="InterPro" id="IPR005801">
    <property type="entry name" value="ADC_synthase"/>
</dbReference>
<dbReference type="Proteomes" id="UP000317318">
    <property type="component" value="Chromosome"/>
</dbReference>
<sequence length="491" mass="53363">MSEPGPKNDRTAAGSAALPTIRELLSTDLTIESAIGCFADCDGLLVFDSADADRPGASQAGRYSFLTADPVRRFDLQHAEYGTDPFAELHQLSEAIAMCEPGRHLPPFSGGLAGVLSYELGGCFEHVRPARIDEFGFPAMTVGLYDWAIVWDHTNDSVESIVHDFGASAAVPQSMSAEARAEWIRRRVSAESNFAALPAASASQIEPDPSVLHPHAEIANVFSDHPAAEYREAVGRVIEYIRAGDIFQANLSQRLLTPFRGDPLNFYSRLRTGNAAPYAGLAHFDDWWLLSASPESFVQLDGRDVVTRPIKGTRRRQLTPEADLGVRIDLECSEKDRAENVMIVDLLRNDLSRVCTDESVRVPKLCRLESFATVHHLVSEVTGTLNKDRTLWDLLAATLPGGSISGAPKVRAMEIIGELEPTVRGPYCGNLFYQGFGGQAAANILIRTILCRGGWAQLPVGGGITMLSDPQAEYQETIDKAVGMLAALELV</sequence>
<dbReference type="Pfam" id="PF00425">
    <property type="entry name" value="Chorismate_bind"/>
    <property type="match status" value="1"/>
</dbReference>
<reference evidence="3 4" key="1">
    <citation type="submission" date="2019-02" db="EMBL/GenBank/DDBJ databases">
        <title>Deep-cultivation of Planctomycetes and their phenomic and genomic characterization uncovers novel biology.</title>
        <authorList>
            <person name="Wiegand S."/>
            <person name="Jogler M."/>
            <person name="Boedeker C."/>
            <person name="Pinto D."/>
            <person name="Vollmers J."/>
            <person name="Rivas-Marin E."/>
            <person name="Kohn T."/>
            <person name="Peeters S.H."/>
            <person name="Heuer A."/>
            <person name="Rast P."/>
            <person name="Oberbeckmann S."/>
            <person name="Bunk B."/>
            <person name="Jeske O."/>
            <person name="Meyerdierks A."/>
            <person name="Storesund J.E."/>
            <person name="Kallscheuer N."/>
            <person name="Luecker S."/>
            <person name="Lage O.M."/>
            <person name="Pohl T."/>
            <person name="Merkel B.J."/>
            <person name="Hornburger P."/>
            <person name="Mueller R.-W."/>
            <person name="Bruemmer F."/>
            <person name="Labrenz M."/>
            <person name="Spormann A.M."/>
            <person name="Op den Camp H."/>
            <person name="Overmann J."/>
            <person name="Amann R."/>
            <person name="Jetten M.S.M."/>
            <person name="Mascher T."/>
            <person name="Medema M.H."/>
            <person name="Devos D.P."/>
            <person name="Kaster A.-K."/>
            <person name="Ovreas L."/>
            <person name="Rohde M."/>
            <person name="Galperin M.Y."/>
            <person name="Jogler C."/>
        </authorList>
    </citation>
    <scope>NUCLEOTIDE SEQUENCE [LARGE SCALE GENOMIC DNA]</scope>
    <source>
        <strain evidence="3 4">Pan189</strain>
    </source>
</reference>
<dbReference type="PRINTS" id="PR00095">
    <property type="entry name" value="ANTSNTHASEI"/>
</dbReference>
<feature type="domain" description="Anthranilate synthase component I N-terminal" evidence="2">
    <location>
        <begin position="40"/>
        <end position="158"/>
    </location>
</feature>
<dbReference type="EMBL" id="CP036268">
    <property type="protein sequence ID" value="QDT39400.1"/>
    <property type="molecule type" value="Genomic_DNA"/>
</dbReference>
<evidence type="ECO:0000259" key="1">
    <source>
        <dbReference type="Pfam" id="PF00425"/>
    </source>
</evidence>
<protein>
    <submittedName>
        <fullName evidence="3">Aminodeoxychorismate synthase component 1</fullName>
        <ecNumber evidence="3">2.6.1.85</ecNumber>
    </submittedName>
</protein>
<dbReference type="EC" id="2.6.1.85" evidence="3"/>
<dbReference type="PANTHER" id="PTHR11236">
    <property type="entry name" value="AMINOBENZOATE/ANTHRANILATE SYNTHASE"/>
    <property type="match status" value="1"/>
</dbReference>
<dbReference type="AlphaFoldDB" id="A0A517R6A4"/>
<organism evidence="3 4">
    <name type="scientific">Stratiformator vulcanicus</name>
    <dbReference type="NCBI Taxonomy" id="2527980"/>
    <lineage>
        <taxon>Bacteria</taxon>
        <taxon>Pseudomonadati</taxon>
        <taxon>Planctomycetota</taxon>
        <taxon>Planctomycetia</taxon>
        <taxon>Planctomycetales</taxon>
        <taxon>Planctomycetaceae</taxon>
        <taxon>Stratiformator</taxon>
    </lineage>
</organism>
<dbReference type="InterPro" id="IPR006805">
    <property type="entry name" value="Anth_synth_I_N"/>
</dbReference>
<evidence type="ECO:0000259" key="2">
    <source>
        <dbReference type="Pfam" id="PF04715"/>
    </source>
</evidence>
<dbReference type="GO" id="GO:0000162">
    <property type="term" value="P:L-tryptophan biosynthetic process"/>
    <property type="evidence" value="ECO:0007669"/>
    <property type="project" value="TreeGrafter"/>
</dbReference>
<accession>A0A517R6A4</accession>
<dbReference type="SUPFAM" id="SSF56322">
    <property type="entry name" value="ADC synthase"/>
    <property type="match status" value="1"/>
</dbReference>
<dbReference type="Pfam" id="PF04715">
    <property type="entry name" value="Anth_synt_I_N"/>
    <property type="match status" value="1"/>
</dbReference>
<dbReference type="Gene3D" id="3.60.120.10">
    <property type="entry name" value="Anthranilate synthase"/>
    <property type="match status" value="1"/>
</dbReference>
<dbReference type="GO" id="GO:0046820">
    <property type="term" value="F:4-amino-4-deoxychorismate synthase activity"/>
    <property type="evidence" value="ECO:0007669"/>
    <property type="project" value="UniProtKB-EC"/>
</dbReference>
<dbReference type="InterPro" id="IPR015890">
    <property type="entry name" value="Chorismate_C"/>
</dbReference>
<dbReference type="InterPro" id="IPR019999">
    <property type="entry name" value="Anth_synth_I-like"/>
</dbReference>
<dbReference type="KEGG" id="svp:Pan189_38070"/>
<evidence type="ECO:0000313" key="4">
    <source>
        <dbReference type="Proteomes" id="UP000317318"/>
    </source>
</evidence>
<dbReference type="PANTHER" id="PTHR11236:SF50">
    <property type="entry name" value="AMINODEOXYCHORISMATE SYNTHASE COMPONENT 1"/>
    <property type="match status" value="1"/>
</dbReference>
<keyword evidence="4" id="KW-1185">Reference proteome</keyword>
<keyword evidence="3" id="KW-0032">Aminotransferase</keyword>